<dbReference type="EC" id="3.6.1.9" evidence="3"/>
<comment type="caution">
    <text evidence="4">The sequence shown here is derived from an EMBL/GenBank/DDBJ whole genome shotgun (WGS) entry which is preliminary data.</text>
</comment>
<evidence type="ECO:0000256" key="2">
    <source>
        <dbReference type="ARBA" id="ARBA00022801"/>
    </source>
</evidence>
<evidence type="ECO:0000313" key="4">
    <source>
        <dbReference type="EMBL" id="OTN75298.1"/>
    </source>
</evidence>
<keyword evidence="3" id="KW-0546">Nucleotide metabolism</keyword>
<evidence type="ECO:0000256" key="3">
    <source>
        <dbReference type="HAMAP-Rule" id="MF_00528"/>
    </source>
</evidence>
<reference evidence="4 5" key="1">
    <citation type="submission" date="2017-05" db="EMBL/GenBank/DDBJ databases">
        <title>The Genome Sequence of Enterococcus sp. 8G7_MSG3316.</title>
        <authorList>
            <consortium name="The Broad Institute Genomics Platform"/>
            <consortium name="The Broad Institute Genomic Center for Infectious Diseases"/>
            <person name="Earl A."/>
            <person name="Manson A."/>
            <person name="Schwartman J."/>
            <person name="Gilmore M."/>
            <person name="Abouelleil A."/>
            <person name="Cao P."/>
            <person name="Chapman S."/>
            <person name="Cusick C."/>
            <person name="Shea T."/>
            <person name="Young S."/>
            <person name="Neafsey D."/>
            <person name="Nusbaum C."/>
            <person name="Birren B."/>
        </authorList>
    </citation>
    <scope>NUCLEOTIDE SEQUENCE [LARGE SCALE GENOMIC DNA]</scope>
    <source>
        <strain evidence="4 5">8G7_MSG3316</strain>
    </source>
</reference>
<name>A0A242A2N3_9ENTE</name>
<dbReference type="EMBL" id="NGKU01000001">
    <property type="protein sequence ID" value="OTN75298.1"/>
    <property type="molecule type" value="Genomic_DNA"/>
</dbReference>
<dbReference type="NCBIfam" id="TIGR00172">
    <property type="entry name" value="maf"/>
    <property type="match status" value="1"/>
</dbReference>
<accession>A0A242A2N3</accession>
<feature type="active site" description="Proton acceptor" evidence="3">
    <location>
        <position position="67"/>
    </location>
</feature>
<dbReference type="PIRSF" id="PIRSF006305">
    <property type="entry name" value="Maf"/>
    <property type="match status" value="1"/>
</dbReference>
<evidence type="ECO:0000313" key="5">
    <source>
        <dbReference type="Proteomes" id="UP000195043"/>
    </source>
</evidence>
<dbReference type="PANTHER" id="PTHR43213">
    <property type="entry name" value="BIFUNCTIONAL DTTP/UTP PYROPHOSPHATASE/METHYLTRANSFERASE PROTEIN-RELATED"/>
    <property type="match status" value="1"/>
</dbReference>
<dbReference type="SUPFAM" id="SSF52972">
    <property type="entry name" value="ITPase-like"/>
    <property type="match status" value="1"/>
</dbReference>
<comment type="caution">
    <text evidence="3">Lacks conserved residue(s) required for the propagation of feature annotation.</text>
</comment>
<dbReference type="GO" id="GO:0009117">
    <property type="term" value="P:nucleotide metabolic process"/>
    <property type="evidence" value="ECO:0007669"/>
    <property type="project" value="UniProtKB-KW"/>
</dbReference>
<dbReference type="HAMAP" id="MF_00528">
    <property type="entry name" value="Maf"/>
    <property type="match status" value="1"/>
</dbReference>
<dbReference type="AlphaFoldDB" id="A0A242A2N3"/>
<dbReference type="GO" id="GO:0036221">
    <property type="term" value="F:UTP diphosphatase activity"/>
    <property type="evidence" value="ECO:0007669"/>
    <property type="project" value="RHEA"/>
</dbReference>
<comment type="catalytic activity">
    <reaction evidence="3">
        <text>UTP + H2O = UMP + diphosphate + H(+)</text>
        <dbReference type="Rhea" id="RHEA:29395"/>
        <dbReference type="ChEBI" id="CHEBI:15377"/>
        <dbReference type="ChEBI" id="CHEBI:15378"/>
        <dbReference type="ChEBI" id="CHEBI:33019"/>
        <dbReference type="ChEBI" id="CHEBI:46398"/>
        <dbReference type="ChEBI" id="CHEBI:57865"/>
        <dbReference type="EC" id="3.6.1.9"/>
    </reaction>
</comment>
<organism evidence="4 5">
    <name type="scientific">Candidatus Enterococcus testudinis</name>
    <dbReference type="NCBI Taxonomy" id="1834191"/>
    <lineage>
        <taxon>Bacteria</taxon>
        <taxon>Bacillati</taxon>
        <taxon>Bacillota</taxon>
        <taxon>Bacilli</taxon>
        <taxon>Lactobacillales</taxon>
        <taxon>Enterococcaceae</taxon>
        <taxon>Enterococcus</taxon>
    </lineage>
</organism>
<keyword evidence="5" id="KW-1185">Reference proteome</keyword>
<dbReference type="STRING" id="1834191.A5886_000368"/>
<evidence type="ECO:0000256" key="1">
    <source>
        <dbReference type="ARBA" id="ARBA00001968"/>
    </source>
</evidence>
<feature type="site" description="Important for substrate specificity" evidence="3">
    <location>
        <position position="10"/>
    </location>
</feature>
<dbReference type="Proteomes" id="UP000195043">
    <property type="component" value="Unassembled WGS sequence"/>
</dbReference>
<dbReference type="GO" id="GO:0036218">
    <property type="term" value="F:dTTP diphosphatase activity"/>
    <property type="evidence" value="ECO:0007669"/>
    <property type="project" value="RHEA"/>
</dbReference>
<keyword evidence="3" id="KW-0963">Cytoplasm</keyword>
<comment type="catalytic activity">
    <reaction evidence="3">
        <text>dTTP + H2O = dTMP + diphosphate + H(+)</text>
        <dbReference type="Rhea" id="RHEA:28534"/>
        <dbReference type="ChEBI" id="CHEBI:15377"/>
        <dbReference type="ChEBI" id="CHEBI:15378"/>
        <dbReference type="ChEBI" id="CHEBI:33019"/>
        <dbReference type="ChEBI" id="CHEBI:37568"/>
        <dbReference type="ChEBI" id="CHEBI:63528"/>
        <dbReference type="EC" id="3.6.1.9"/>
    </reaction>
</comment>
<proteinExistence type="inferred from homology"/>
<comment type="cofactor">
    <cofactor evidence="1 3">
        <name>a divalent metal cation</name>
        <dbReference type="ChEBI" id="CHEBI:60240"/>
    </cofactor>
</comment>
<dbReference type="InterPro" id="IPR003697">
    <property type="entry name" value="Maf-like"/>
</dbReference>
<feature type="site" description="Important for substrate specificity" evidence="3">
    <location>
        <position position="68"/>
    </location>
</feature>
<dbReference type="Gene3D" id="3.90.950.10">
    <property type="match status" value="1"/>
</dbReference>
<feature type="site" description="Important for substrate specificity" evidence="3">
    <location>
        <position position="150"/>
    </location>
</feature>
<sequence>MIILASQSPRRKALLAELVPAFTIQPADIDERVHAGESPIPYVKRMAAEKAAVVAAIYPDDLVIASDTTVAIDDEIFGKPLDRQDAQHMLQRMSGRKHWVHTAVYLQKGEQQRQAVVSAEVSFSPLTDEMIQQYLDLEEYADKAGAYGIQGAAKVFVESIHGDFYTIVGFPVNTVGRLLAEFSDKP</sequence>
<dbReference type="Pfam" id="PF02545">
    <property type="entry name" value="Maf"/>
    <property type="match status" value="1"/>
</dbReference>
<dbReference type="InterPro" id="IPR029001">
    <property type="entry name" value="ITPase-like_fam"/>
</dbReference>
<dbReference type="CDD" id="cd00555">
    <property type="entry name" value="Maf"/>
    <property type="match status" value="1"/>
</dbReference>
<dbReference type="OrthoDB" id="9807767at2"/>
<dbReference type="PANTHER" id="PTHR43213:SF5">
    <property type="entry name" value="BIFUNCTIONAL DTTP_UTP PYROPHOSPHATASE_METHYLTRANSFERASE PROTEIN-RELATED"/>
    <property type="match status" value="1"/>
</dbReference>
<dbReference type="RefSeq" id="WP_086273362.1">
    <property type="nucleotide sequence ID" value="NZ_NGKU01000001.1"/>
</dbReference>
<comment type="subcellular location">
    <subcellularLocation>
        <location evidence="3">Cytoplasm</location>
    </subcellularLocation>
</comment>
<keyword evidence="2 3" id="KW-0378">Hydrolase</keyword>
<gene>
    <name evidence="4" type="ORF">A5886_000368</name>
</gene>
<dbReference type="GO" id="GO:0005737">
    <property type="term" value="C:cytoplasm"/>
    <property type="evidence" value="ECO:0007669"/>
    <property type="project" value="UniProtKB-SubCell"/>
</dbReference>
<comment type="similarity">
    <text evidence="3">Belongs to the Maf family. YhdE subfamily.</text>
</comment>
<protein>
    <recommendedName>
        <fullName evidence="3">dTTP/UTP pyrophosphatase</fullName>
        <shortName evidence="3">dTTPase/UTPase</shortName>
        <ecNumber evidence="3">3.6.1.9</ecNumber>
    </recommendedName>
    <alternativeName>
        <fullName evidence="3">Nucleoside triphosphate pyrophosphatase</fullName>
    </alternativeName>
    <alternativeName>
        <fullName evidence="3">Nucleotide pyrophosphatase</fullName>
        <shortName evidence="3">Nucleotide PPase</shortName>
    </alternativeName>
</protein>
<comment type="function">
    <text evidence="3">Nucleoside triphosphate pyrophosphatase that hydrolyzes dTTP and UTP. May have a dual role in cell division arrest and in preventing the incorporation of modified nucleotides into cellular nucleic acids.</text>
</comment>